<dbReference type="Gene3D" id="3.90.1140.10">
    <property type="entry name" value="Cyclic phosphodiesterase"/>
    <property type="match status" value="1"/>
</dbReference>
<proteinExistence type="inferred from homology"/>
<dbReference type="NCBIfam" id="TIGR02258">
    <property type="entry name" value="2_5_ligase"/>
    <property type="match status" value="1"/>
</dbReference>
<comment type="similarity">
    <text evidence="2">Belongs to the 2H phosphoesterase superfamily. ThpR family.</text>
</comment>
<comment type="caution">
    <text evidence="3">The sequence shown here is derived from an EMBL/GenBank/DDBJ whole genome shotgun (WGS) entry which is preliminary data.</text>
</comment>
<evidence type="ECO:0000313" key="4">
    <source>
        <dbReference type="Proteomes" id="UP001596379"/>
    </source>
</evidence>
<dbReference type="InterPro" id="IPR009097">
    <property type="entry name" value="Cyclic_Pdiesterase"/>
</dbReference>
<dbReference type="PANTHER" id="PTHR35561">
    <property type="entry name" value="RNA 2',3'-CYCLIC PHOSPHODIESTERASE"/>
    <property type="match status" value="1"/>
</dbReference>
<comment type="function">
    <text evidence="2">Hydrolyzes RNA 2',3'-cyclic phosphodiester to an RNA 2'-phosphomonoester.</text>
</comment>
<keyword evidence="1 2" id="KW-0378">Hydrolase</keyword>
<feature type="active site" description="Proton donor" evidence="2">
    <location>
        <position position="43"/>
    </location>
</feature>
<dbReference type="RefSeq" id="WP_382235450.1">
    <property type="nucleotide sequence ID" value="NZ_JBHTCC010000003.1"/>
</dbReference>
<comment type="catalytic activity">
    <reaction evidence="2">
        <text>a 3'-end 2',3'-cyclophospho-ribonucleotide-RNA + H2O = a 3'-end 2'-phospho-ribonucleotide-RNA + H(+)</text>
        <dbReference type="Rhea" id="RHEA:11828"/>
        <dbReference type="Rhea" id="RHEA-COMP:10464"/>
        <dbReference type="Rhea" id="RHEA-COMP:17353"/>
        <dbReference type="ChEBI" id="CHEBI:15377"/>
        <dbReference type="ChEBI" id="CHEBI:15378"/>
        <dbReference type="ChEBI" id="CHEBI:83064"/>
        <dbReference type="ChEBI" id="CHEBI:173113"/>
        <dbReference type="EC" id="3.1.4.58"/>
    </reaction>
</comment>
<reference evidence="4" key="1">
    <citation type="journal article" date="2019" name="Int. J. Syst. Evol. Microbiol.">
        <title>The Global Catalogue of Microorganisms (GCM) 10K type strain sequencing project: providing services to taxonomists for standard genome sequencing and annotation.</title>
        <authorList>
            <consortium name="The Broad Institute Genomics Platform"/>
            <consortium name="The Broad Institute Genome Sequencing Center for Infectious Disease"/>
            <person name="Wu L."/>
            <person name="Ma J."/>
        </authorList>
    </citation>
    <scope>NUCLEOTIDE SEQUENCE [LARGE SCALE GENOMIC DNA]</scope>
    <source>
        <strain evidence="4">CCUG 36956</strain>
    </source>
</reference>
<dbReference type="HAMAP" id="MF_01940">
    <property type="entry name" value="RNA_CPDase"/>
    <property type="match status" value="1"/>
</dbReference>
<protein>
    <recommendedName>
        <fullName evidence="2">RNA 2',3'-cyclic phosphodiesterase</fullName>
        <shortName evidence="2">RNA 2',3'-CPDase</shortName>
        <ecNumber evidence="2">3.1.4.58</ecNumber>
    </recommendedName>
</protein>
<dbReference type="SUPFAM" id="SSF55144">
    <property type="entry name" value="LigT-like"/>
    <property type="match status" value="1"/>
</dbReference>
<feature type="short sequence motif" description="HXTX 2" evidence="2">
    <location>
        <begin position="131"/>
        <end position="134"/>
    </location>
</feature>
<name>A0ABW2J7X8_9BURK</name>
<dbReference type="EC" id="3.1.4.58" evidence="2"/>
<dbReference type="PANTHER" id="PTHR35561:SF1">
    <property type="entry name" value="RNA 2',3'-CYCLIC PHOSPHODIESTERASE"/>
    <property type="match status" value="1"/>
</dbReference>
<organism evidence="3 4">
    <name type="scientific">Herminiimonas aquatilis</name>
    <dbReference type="NCBI Taxonomy" id="345342"/>
    <lineage>
        <taxon>Bacteria</taxon>
        <taxon>Pseudomonadati</taxon>
        <taxon>Pseudomonadota</taxon>
        <taxon>Betaproteobacteria</taxon>
        <taxon>Burkholderiales</taxon>
        <taxon>Oxalobacteraceae</taxon>
        <taxon>Herminiimonas</taxon>
    </lineage>
</organism>
<dbReference type="Proteomes" id="UP001596379">
    <property type="component" value="Unassembled WGS sequence"/>
</dbReference>
<dbReference type="EMBL" id="JBHTCC010000003">
    <property type="protein sequence ID" value="MFC7299437.1"/>
    <property type="molecule type" value="Genomic_DNA"/>
</dbReference>
<dbReference type="InterPro" id="IPR004175">
    <property type="entry name" value="RNA_CPDase"/>
</dbReference>
<gene>
    <name evidence="3" type="primary">thpR</name>
    <name evidence="3" type="ORF">ACFQO0_13415</name>
</gene>
<evidence type="ECO:0000256" key="2">
    <source>
        <dbReference type="HAMAP-Rule" id="MF_01940"/>
    </source>
</evidence>
<evidence type="ECO:0000256" key="1">
    <source>
        <dbReference type="ARBA" id="ARBA00022801"/>
    </source>
</evidence>
<dbReference type="Pfam" id="PF13563">
    <property type="entry name" value="2_5_RNA_ligase2"/>
    <property type="match status" value="1"/>
</dbReference>
<sequence length="180" mass="19983">MTESLFFALQPDVTAITQIQQVSAGLCAQHDLSTRFITADRLHVTLHFVGDLAALSQDQLEHAHAAAAAIKLPAFELSFDKVLSFRSAKSERPLVLASNASMTALQLFRYELGDQLRRRGVPADKTVFTPHITLAYDKYAVEEQILAVPVKWTAREFVLIKSFVGKSRYEVLGRWPLGAA</sequence>
<accession>A0ABW2J7X8</accession>
<feature type="short sequence motif" description="HXTX 1" evidence="2">
    <location>
        <begin position="43"/>
        <end position="46"/>
    </location>
</feature>
<feature type="active site" description="Proton acceptor" evidence="2">
    <location>
        <position position="131"/>
    </location>
</feature>
<keyword evidence="4" id="KW-1185">Reference proteome</keyword>
<evidence type="ECO:0000313" key="3">
    <source>
        <dbReference type="EMBL" id="MFC7299437.1"/>
    </source>
</evidence>